<name>A0A6I4YH84_9DEIO</name>
<organism evidence="2 3">
    <name type="scientific">Deinococcus xianganensis</name>
    <dbReference type="NCBI Taxonomy" id="1507289"/>
    <lineage>
        <taxon>Bacteria</taxon>
        <taxon>Thermotogati</taxon>
        <taxon>Deinococcota</taxon>
        <taxon>Deinococci</taxon>
        <taxon>Deinococcales</taxon>
        <taxon>Deinococcaceae</taxon>
        <taxon>Deinococcus</taxon>
    </lineage>
</organism>
<gene>
    <name evidence="2" type="ORF">GLX28_05500</name>
</gene>
<feature type="domain" description="Polymerase beta nucleotidyltransferase" evidence="1">
    <location>
        <begin position="9"/>
        <end position="80"/>
    </location>
</feature>
<dbReference type="EMBL" id="WVHK01000013">
    <property type="protein sequence ID" value="MXV19094.1"/>
    <property type="molecule type" value="Genomic_DNA"/>
</dbReference>
<dbReference type="Gene3D" id="3.30.460.10">
    <property type="entry name" value="Beta Polymerase, domain 2"/>
    <property type="match status" value="1"/>
</dbReference>
<accession>A0A6I4YH84</accession>
<dbReference type="SUPFAM" id="SSF81301">
    <property type="entry name" value="Nucleotidyltransferase"/>
    <property type="match status" value="1"/>
</dbReference>
<evidence type="ECO:0000313" key="3">
    <source>
        <dbReference type="Proteomes" id="UP000430519"/>
    </source>
</evidence>
<dbReference type="InterPro" id="IPR041633">
    <property type="entry name" value="Polbeta"/>
</dbReference>
<dbReference type="InterPro" id="IPR043519">
    <property type="entry name" value="NT_sf"/>
</dbReference>
<comment type="caution">
    <text evidence="2">The sequence shown here is derived from an EMBL/GenBank/DDBJ whole genome shotgun (WGS) entry which is preliminary data.</text>
</comment>
<keyword evidence="3" id="KW-1185">Reference proteome</keyword>
<evidence type="ECO:0000313" key="2">
    <source>
        <dbReference type="EMBL" id="MXV19094.1"/>
    </source>
</evidence>
<dbReference type="Pfam" id="PF18765">
    <property type="entry name" value="Polbeta"/>
    <property type="match status" value="1"/>
</dbReference>
<sequence>MVMYEKMIEEILFIASQESQIDRVYGIGSYFRNDNFNDIDLVFVIHDDYDDIQDYIRFRSKLINISSHFEVKVDIIILTRDEFRQRPLKDMKGLKVLL</sequence>
<evidence type="ECO:0000259" key="1">
    <source>
        <dbReference type="Pfam" id="PF18765"/>
    </source>
</evidence>
<proteinExistence type="predicted"/>
<protein>
    <recommendedName>
        <fullName evidence="1">Polymerase beta nucleotidyltransferase domain-containing protein</fullName>
    </recommendedName>
</protein>
<reference evidence="2 3" key="1">
    <citation type="submission" date="2019-11" db="EMBL/GenBank/DDBJ databases">
        <title>Genome sequence of Deinococcus xianganensis Y35, AI-2 producing algicidal bacterium, isolated from lake water.</title>
        <authorList>
            <person name="Li Y."/>
        </authorList>
    </citation>
    <scope>NUCLEOTIDE SEQUENCE [LARGE SCALE GENOMIC DNA]</scope>
    <source>
        <strain evidence="2 3">Y35</strain>
    </source>
</reference>
<dbReference type="Proteomes" id="UP000430519">
    <property type="component" value="Unassembled WGS sequence"/>
</dbReference>
<dbReference type="AlphaFoldDB" id="A0A6I4YH84"/>